<reference evidence="10 11" key="1">
    <citation type="submission" date="2020-08" db="EMBL/GenBank/DDBJ databases">
        <title>Genomic Encyclopedia of Type Strains, Phase IV (KMG-IV): sequencing the most valuable type-strain genomes for metagenomic binning, comparative biology and taxonomic classification.</title>
        <authorList>
            <person name="Goeker M."/>
        </authorList>
    </citation>
    <scope>NUCLEOTIDE SEQUENCE [LARGE SCALE GENOMIC DNA]</scope>
    <source>
        <strain evidence="10 11">DSM 17245</strain>
    </source>
</reference>
<dbReference type="InterPro" id="IPR045865">
    <property type="entry name" value="ACT-like_dom_sf"/>
</dbReference>
<protein>
    <recommendedName>
        <fullName evidence="8">Acetolactate synthase small subunit</fullName>
        <shortName evidence="8">AHAS</shortName>
        <shortName evidence="8">ALS</shortName>
        <ecNumber evidence="8">2.2.1.6</ecNumber>
    </recommendedName>
    <alternativeName>
        <fullName evidence="8">Acetohydroxy-acid synthase small subunit</fullName>
    </alternativeName>
</protein>
<accession>A0A7W9SI90</accession>
<dbReference type="RefSeq" id="WP_007156254.1">
    <property type="nucleotide sequence ID" value="NZ_CAUQIH010000001.1"/>
</dbReference>
<dbReference type="InterPro" id="IPR054480">
    <property type="entry name" value="AHAS_small-like_ACT"/>
</dbReference>
<keyword evidence="6 8" id="KW-0100">Branched-chain amino acid biosynthesis</keyword>
<evidence type="ECO:0000259" key="9">
    <source>
        <dbReference type="PROSITE" id="PS51671"/>
    </source>
</evidence>
<comment type="function">
    <text evidence="8">Catalyzes the conversion of 2 pyruvate molecules into acetolactate in the first common step of the biosynthetic pathway of the branched-amino acids such as leucine, isoleucine, and valine.</text>
</comment>
<evidence type="ECO:0000256" key="5">
    <source>
        <dbReference type="ARBA" id="ARBA00022605"/>
    </source>
</evidence>
<dbReference type="GO" id="GO:0009097">
    <property type="term" value="P:isoleucine biosynthetic process"/>
    <property type="evidence" value="ECO:0007669"/>
    <property type="project" value="UniProtKB-UniRule"/>
</dbReference>
<dbReference type="NCBIfam" id="TIGR00119">
    <property type="entry name" value="acolac_sm"/>
    <property type="match status" value="1"/>
</dbReference>
<evidence type="ECO:0000256" key="4">
    <source>
        <dbReference type="ARBA" id="ARBA00011744"/>
    </source>
</evidence>
<comment type="subunit">
    <text evidence="4 8">Dimer of large and small chains.</text>
</comment>
<dbReference type="PANTHER" id="PTHR30239:SF0">
    <property type="entry name" value="ACETOLACTATE SYNTHASE SMALL SUBUNIT 1, CHLOROPLASTIC"/>
    <property type="match status" value="1"/>
</dbReference>
<dbReference type="EC" id="2.2.1.6" evidence="8"/>
<organism evidence="10 11">
    <name type="scientific">Oribacterium sinus</name>
    <dbReference type="NCBI Taxonomy" id="237576"/>
    <lineage>
        <taxon>Bacteria</taxon>
        <taxon>Bacillati</taxon>
        <taxon>Bacillota</taxon>
        <taxon>Clostridia</taxon>
        <taxon>Lachnospirales</taxon>
        <taxon>Lachnospiraceae</taxon>
        <taxon>Oribacterium</taxon>
    </lineage>
</organism>
<keyword evidence="5 8" id="KW-0028">Amino-acid biosynthesis</keyword>
<dbReference type="GO" id="GO:1990610">
    <property type="term" value="F:acetolactate synthase regulator activity"/>
    <property type="evidence" value="ECO:0007669"/>
    <property type="project" value="UniProtKB-UniRule"/>
</dbReference>
<name>A0A7W9SI90_9FIRM</name>
<evidence type="ECO:0000256" key="2">
    <source>
        <dbReference type="ARBA" id="ARBA00005025"/>
    </source>
</evidence>
<dbReference type="InterPro" id="IPR039557">
    <property type="entry name" value="AHAS_ACT"/>
</dbReference>
<keyword evidence="8 10" id="KW-0808">Transferase</keyword>
<evidence type="ECO:0000313" key="10">
    <source>
        <dbReference type="EMBL" id="MBB6041920.1"/>
    </source>
</evidence>
<dbReference type="GO" id="GO:0005829">
    <property type="term" value="C:cytosol"/>
    <property type="evidence" value="ECO:0007669"/>
    <property type="project" value="TreeGrafter"/>
</dbReference>
<evidence type="ECO:0000256" key="3">
    <source>
        <dbReference type="ARBA" id="ARBA00006341"/>
    </source>
</evidence>
<comment type="catalytic activity">
    <reaction evidence="7 8">
        <text>2 pyruvate + H(+) = (2S)-2-acetolactate + CO2</text>
        <dbReference type="Rhea" id="RHEA:25249"/>
        <dbReference type="ChEBI" id="CHEBI:15361"/>
        <dbReference type="ChEBI" id="CHEBI:15378"/>
        <dbReference type="ChEBI" id="CHEBI:16526"/>
        <dbReference type="ChEBI" id="CHEBI:58476"/>
        <dbReference type="EC" id="2.2.1.6"/>
    </reaction>
</comment>
<evidence type="ECO:0000256" key="7">
    <source>
        <dbReference type="ARBA" id="ARBA00048670"/>
    </source>
</evidence>
<dbReference type="EMBL" id="JACHHH010000010">
    <property type="protein sequence ID" value="MBB6041920.1"/>
    <property type="molecule type" value="Genomic_DNA"/>
</dbReference>
<gene>
    <name evidence="10" type="ORF">HNQ46_001911</name>
</gene>
<comment type="similarity">
    <text evidence="3 8">Belongs to the acetolactate synthase small subunit family.</text>
</comment>
<dbReference type="Pfam" id="PF22629">
    <property type="entry name" value="ACT_AHAS_ss"/>
    <property type="match status" value="1"/>
</dbReference>
<dbReference type="PANTHER" id="PTHR30239">
    <property type="entry name" value="ACETOLACTATE SYNTHASE SMALL SUBUNIT"/>
    <property type="match status" value="1"/>
</dbReference>
<dbReference type="GO" id="GO:0003984">
    <property type="term" value="F:acetolactate synthase activity"/>
    <property type="evidence" value="ECO:0007669"/>
    <property type="project" value="UniProtKB-UniRule"/>
</dbReference>
<evidence type="ECO:0000256" key="8">
    <source>
        <dbReference type="RuleBase" id="RU368092"/>
    </source>
</evidence>
<evidence type="ECO:0000313" key="11">
    <source>
        <dbReference type="Proteomes" id="UP000522163"/>
    </source>
</evidence>
<comment type="caution">
    <text evidence="10">The sequence shown here is derived from an EMBL/GenBank/DDBJ whole genome shotgun (WGS) entry which is preliminary data.</text>
</comment>
<evidence type="ECO:0000256" key="6">
    <source>
        <dbReference type="ARBA" id="ARBA00023304"/>
    </source>
</evidence>
<dbReference type="Proteomes" id="UP000522163">
    <property type="component" value="Unassembled WGS sequence"/>
</dbReference>
<dbReference type="AlphaFoldDB" id="A0A7W9SI90"/>
<comment type="pathway">
    <text evidence="2 8">Amino-acid biosynthesis; L-valine biosynthesis; L-valine from pyruvate: step 1/4.</text>
</comment>
<dbReference type="GeneID" id="85015442"/>
<dbReference type="SUPFAM" id="SSF55021">
    <property type="entry name" value="ACT-like"/>
    <property type="match status" value="1"/>
</dbReference>
<dbReference type="InterPro" id="IPR002912">
    <property type="entry name" value="ACT_dom"/>
</dbReference>
<sequence>MKKFTIDLFVNNRFGVLNRITGLYCKRAYNIESIQAGPTEIPGCTKIEIVSTGDDYMRTQVISQLEKLYDVRKVELLSEMDGE</sequence>
<feature type="domain" description="ACT" evidence="9">
    <location>
        <begin position="5"/>
        <end position="79"/>
    </location>
</feature>
<dbReference type="InterPro" id="IPR004789">
    <property type="entry name" value="Acetalactate_synth_ssu"/>
</dbReference>
<comment type="pathway">
    <text evidence="1 8">Amino-acid biosynthesis; L-isoleucine biosynthesis; L-isoleucine from 2-oxobutanoate: step 1/4.</text>
</comment>
<dbReference type="PROSITE" id="PS51671">
    <property type="entry name" value="ACT"/>
    <property type="match status" value="1"/>
</dbReference>
<proteinExistence type="inferred from homology"/>
<dbReference type="UniPathway" id="UPA00049">
    <property type="reaction ID" value="UER00059"/>
</dbReference>
<dbReference type="CDD" id="cd04878">
    <property type="entry name" value="ACT_AHAS"/>
    <property type="match status" value="1"/>
</dbReference>
<dbReference type="GO" id="GO:0009099">
    <property type="term" value="P:L-valine biosynthetic process"/>
    <property type="evidence" value="ECO:0007669"/>
    <property type="project" value="UniProtKB-UniRule"/>
</dbReference>
<dbReference type="Gene3D" id="3.30.70.260">
    <property type="match status" value="1"/>
</dbReference>
<dbReference type="UniPathway" id="UPA00047">
    <property type="reaction ID" value="UER00055"/>
</dbReference>
<evidence type="ECO:0000256" key="1">
    <source>
        <dbReference type="ARBA" id="ARBA00004974"/>
    </source>
</evidence>